<feature type="binding site" evidence="2">
    <location>
        <position position="130"/>
    </location>
    <ligand>
        <name>substrate</name>
    </ligand>
</feature>
<keyword evidence="2" id="KW-0133">Cell shape</keyword>
<dbReference type="InterPro" id="IPR033949">
    <property type="entry name" value="CobQ_GATase1"/>
</dbReference>
<dbReference type="InterPro" id="IPR043702">
    <property type="entry name" value="Lipid_II_synth_GatD"/>
</dbReference>
<dbReference type="PANTHER" id="PTHR21343:SF9">
    <property type="entry name" value="LIPID II ISOGLUTAMINYL SYNTHASE (GLUTAMINE-HYDROLYZING) SUBUNIT GATD"/>
    <property type="match status" value="1"/>
</dbReference>
<evidence type="ECO:0000313" key="5">
    <source>
        <dbReference type="Proteomes" id="UP001180845"/>
    </source>
</evidence>
<comment type="caution">
    <text evidence="4">The sequence shown here is derived from an EMBL/GenBank/DDBJ whole genome shotgun (WGS) entry which is preliminary data.</text>
</comment>
<evidence type="ECO:0000256" key="2">
    <source>
        <dbReference type="HAMAP-Rule" id="MF_02213"/>
    </source>
</evidence>
<comment type="catalytic activity">
    <reaction evidence="2">
        <text>L-glutamine + H2O = L-glutamate + NH4(+)</text>
        <dbReference type="Rhea" id="RHEA:15889"/>
        <dbReference type="ChEBI" id="CHEBI:15377"/>
        <dbReference type="ChEBI" id="CHEBI:28938"/>
        <dbReference type="ChEBI" id="CHEBI:29985"/>
        <dbReference type="ChEBI" id="CHEBI:58359"/>
        <dbReference type="EC" id="3.5.1.2"/>
    </reaction>
</comment>
<dbReference type="PANTHER" id="PTHR21343">
    <property type="entry name" value="DETHIOBIOTIN SYNTHETASE"/>
    <property type="match status" value="1"/>
</dbReference>
<feature type="domain" description="CobB/CobQ-like glutamine amidotransferase" evidence="3">
    <location>
        <begin position="8"/>
        <end position="201"/>
    </location>
</feature>
<dbReference type="AlphaFoldDB" id="A0AAE3Z7U5"/>
<evidence type="ECO:0000256" key="1">
    <source>
        <dbReference type="ARBA" id="ARBA00022962"/>
    </source>
</evidence>
<dbReference type="Proteomes" id="UP001180845">
    <property type="component" value="Unassembled WGS sequence"/>
</dbReference>
<dbReference type="GO" id="GO:0071555">
    <property type="term" value="P:cell wall organization"/>
    <property type="evidence" value="ECO:0007669"/>
    <property type="project" value="UniProtKB-KW"/>
</dbReference>
<comment type="similarity">
    <text evidence="2">Belongs to the CobB/CobQ family. GatD subfamily.</text>
</comment>
<reference evidence="4" key="1">
    <citation type="submission" date="2023-07" db="EMBL/GenBank/DDBJ databases">
        <title>Sequencing the genomes of 1000 actinobacteria strains.</title>
        <authorList>
            <person name="Klenk H.-P."/>
        </authorList>
    </citation>
    <scope>NUCLEOTIDE SEQUENCE</scope>
    <source>
        <strain evidence="4">DSM 45977</strain>
    </source>
</reference>
<proteinExistence type="inferred from homology"/>
<comment type="catalytic activity">
    <reaction evidence="2">
        <text>beta-D-GlcNAc-(1-&gt;4)-Mur2Ac(oyl-L-Ala-gamma-D-Glu-L-Lys-D-Ala-D-Ala)-di-trans,octa-cis-undecaprenyl diphosphate + L-glutamine + ATP + H2O = beta-D-GlcNAc-(1-&gt;4)-Mur2Ac(oyl-L-Ala-D-isoglutaminyl-L-Lys-D-Ala-D-Ala)-di-trans,octa-cis-undecaprenyl diphosphate + L-glutamate + ADP + phosphate + H(+)</text>
        <dbReference type="Rhea" id="RHEA:57928"/>
        <dbReference type="ChEBI" id="CHEBI:15377"/>
        <dbReference type="ChEBI" id="CHEBI:15378"/>
        <dbReference type="ChEBI" id="CHEBI:29985"/>
        <dbReference type="ChEBI" id="CHEBI:30616"/>
        <dbReference type="ChEBI" id="CHEBI:43474"/>
        <dbReference type="ChEBI" id="CHEBI:58359"/>
        <dbReference type="ChEBI" id="CHEBI:60033"/>
        <dbReference type="ChEBI" id="CHEBI:62233"/>
        <dbReference type="ChEBI" id="CHEBI:456216"/>
        <dbReference type="EC" id="6.3.5.13"/>
    </reaction>
</comment>
<feature type="active site" description="Nucleophile" evidence="2">
    <location>
        <position position="96"/>
    </location>
</feature>
<organism evidence="4 5">
    <name type="scientific">Haloactinomyces albus</name>
    <dbReference type="NCBI Taxonomy" id="1352928"/>
    <lineage>
        <taxon>Bacteria</taxon>
        <taxon>Bacillati</taxon>
        <taxon>Actinomycetota</taxon>
        <taxon>Actinomycetes</taxon>
        <taxon>Actinopolysporales</taxon>
        <taxon>Actinopolysporaceae</taxon>
        <taxon>Haloactinomyces</taxon>
    </lineage>
</organism>
<feature type="active site" evidence="2">
    <location>
        <position position="194"/>
    </location>
</feature>
<dbReference type="Gene3D" id="3.40.50.880">
    <property type="match status" value="1"/>
</dbReference>
<dbReference type="SUPFAM" id="SSF52317">
    <property type="entry name" value="Class I glutamine amidotransferase-like"/>
    <property type="match status" value="1"/>
</dbReference>
<comment type="pathway">
    <text evidence="2">Cell wall biogenesis; peptidoglycan biosynthesis.</text>
</comment>
<name>A0AAE3Z7U5_9ACTN</name>
<dbReference type="CDD" id="cd01750">
    <property type="entry name" value="GATase1_CobQ"/>
    <property type="match status" value="1"/>
</dbReference>
<dbReference type="EC" id="6.3.5.13" evidence="2"/>
<dbReference type="GO" id="GO:0009236">
    <property type="term" value="P:cobalamin biosynthetic process"/>
    <property type="evidence" value="ECO:0007669"/>
    <property type="project" value="InterPro"/>
</dbReference>
<dbReference type="PROSITE" id="PS51274">
    <property type="entry name" value="GATASE_COBBQ"/>
    <property type="match status" value="1"/>
</dbReference>
<protein>
    <recommendedName>
        <fullName evidence="2">Lipid II isoglutaminyl synthase (glutamine-hydrolyzing) subunit GatD</fullName>
        <ecNumber evidence="2">6.3.5.13</ecNumber>
    </recommendedName>
    <alternativeName>
        <fullName evidence="2">Lipid II isoglutaminyl synthase glutaminase subunit</fullName>
        <ecNumber evidence="2">3.5.1.2</ecNumber>
    </alternativeName>
</protein>
<keyword evidence="2" id="KW-0573">Peptidoglycan synthesis</keyword>
<dbReference type="InterPro" id="IPR029062">
    <property type="entry name" value="Class_I_gatase-like"/>
</dbReference>
<dbReference type="GO" id="GO:0004359">
    <property type="term" value="F:glutaminase activity"/>
    <property type="evidence" value="ECO:0007669"/>
    <property type="project" value="UniProtKB-UniRule"/>
</dbReference>
<evidence type="ECO:0000313" key="4">
    <source>
        <dbReference type="EMBL" id="MDR7299931.1"/>
    </source>
</evidence>
<dbReference type="GO" id="GO:0009252">
    <property type="term" value="P:peptidoglycan biosynthetic process"/>
    <property type="evidence" value="ECO:0007669"/>
    <property type="project" value="UniProtKB-UniRule"/>
</dbReference>
<dbReference type="EC" id="3.5.1.2" evidence="2"/>
<keyword evidence="2" id="KW-0378">Hydrolase</keyword>
<accession>A0AAE3Z7U5</accession>
<dbReference type="GO" id="GO:0008360">
    <property type="term" value="P:regulation of cell shape"/>
    <property type="evidence" value="ECO:0007669"/>
    <property type="project" value="UniProtKB-KW"/>
</dbReference>
<sequence>MTSESVLRIAVVLPDLLGTYGDRGNAIVLQRRLEWRGIPSEIVTILSASDPVPDSCDIYLLGGGEDVAQQAAVRFLSRGRGLQRAAHAGVPVLGICGGLQVLGTRFRTGDGAQHDGIGLVDVVSEPGHGRAIGEVTADSTLAGVGTLTGFENHLGRTELADGARPLGHVRHGIGNGYGEVEGVVSGHIVCTYLHGPILARNPALTDTILEWAVGGALAELPEFPELTALRAERTRAVGSGRA</sequence>
<keyword evidence="1 2" id="KW-0315">Glutamine amidotransferase</keyword>
<dbReference type="InterPro" id="IPR011698">
    <property type="entry name" value="GATase_3"/>
</dbReference>
<dbReference type="GO" id="GO:0140282">
    <property type="term" value="F:carbon-nitrogen ligase activity on lipid II"/>
    <property type="evidence" value="ECO:0007669"/>
    <property type="project" value="UniProtKB-UniRule"/>
</dbReference>
<dbReference type="HAMAP" id="MF_02213">
    <property type="entry name" value="Lipid_II_synth_GatD"/>
    <property type="match status" value="1"/>
</dbReference>
<comment type="subunit">
    <text evidence="2">Forms a heterodimer with MurT.</text>
</comment>
<dbReference type="RefSeq" id="WP_310267836.1">
    <property type="nucleotide sequence ID" value="NZ_JAVDXW010000001.1"/>
</dbReference>
<keyword evidence="2" id="KW-0961">Cell wall biogenesis/degradation</keyword>
<comment type="function">
    <text evidence="2">The lipid II isoglutaminyl synthase complex catalyzes the formation of alpha-D-isoglutamine in the cell wall lipid II stem peptide. The GatD subunit catalyzes the hydrolysis of glutamine to glutamate and ammonia. The resulting ammonia molecule is channeled to the active site of MurT.</text>
</comment>
<dbReference type="Pfam" id="PF07685">
    <property type="entry name" value="GATase_3"/>
    <property type="match status" value="1"/>
</dbReference>
<gene>
    <name evidence="2" type="primary">gatD</name>
    <name evidence="4" type="ORF">JOF55_000112</name>
</gene>
<evidence type="ECO:0000259" key="3">
    <source>
        <dbReference type="Pfam" id="PF07685"/>
    </source>
</evidence>
<keyword evidence="2" id="KW-0436">Ligase</keyword>
<dbReference type="EMBL" id="JAVDXW010000001">
    <property type="protein sequence ID" value="MDR7299931.1"/>
    <property type="molecule type" value="Genomic_DNA"/>
</dbReference>
<keyword evidence="5" id="KW-1185">Reference proteome</keyword>